<dbReference type="Pfam" id="PF01677">
    <property type="entry name" value="Herpes_UL7"/>
    <property type="match status" value="1"/>
</dbReference>
<dbReference type="InterPro" id="IPR002600">
    <property type="entry name" value="Herpes_UL7"/>
</dbReference>
<organism evidence="5 6">
    <name type="scientific">anatid alphaherpesvirus 1</name>
    <dbReference type="NCBI Taxonomy" id="104388"/>
    <lineage>
        <taxon>Viruses</taxon>
        <taxon>Duplodnaviria</taxon>
        <taxon>Heunggongvirae</taxon>
        <taxon>Peploviricota</taxon>
        <taxon>Herviviricetes</taxon>
        <taxon>Herpesvirales</taxon>
        <taxon>Orthoherpesviridae</taxon>
        <taxon>Alphaherpesvirinae</taxon>
        <taxon>Mardivirus</taxon>
        <taxon>Mardivirus anatidalpha1</taxon>
    </lineage>
</organism>
<evidence type="ECO:0000313" key="6">
    <source>
        <dbReference type="Proteomes" id="UP000098628"/>
    </source>
</evidence>
<evidence type="ECO:0000313" key="5">
    <source>
        <dbReference type="EMBL" id="AJG04924.1"/>
    </source>
</evidence>
<keyword evidence="1" id="KW-0920">Virion tegument</keyword>
<dbReference type="EMBL" id="KJ549663">
    <property type="protein sequence ID" value="AJG04924.1"/>
    <property type="molecule type" value="Genomic_DNA"/>
</dbReference>
<name>A0A0U1YYW8_9ALPH</name>
<sequence>MDMNQSACIMDGGTQAVRKIMNYGTNHPLEDSATLNELVKLAASGNEKLGTLVDDISWQAIPRLMCEVREVPGIPTRFTGASVMSLRVNSNNLQQLYLQLTGSSNSIEVPSNVYHTQCLAQTAFRGFAFAVITTAEDRVQTLAVPPIILKHRMTIFKPSEHLDFALCLVIMFLENCPRERICSSLFVQLHTFIRKAWSTVTVMTKMRRLLCIGATWLLNTLMLLSGREPFDPKHVLPNHAIIRQLSILDEPPAVLAALYTARGGKKFDLPSDVQKCPSDAIVIADGVLNEALKCEWIRDAIYDWWISQKKKLTGEQLYYTY</sequence>
<proteinExistence type="inferred from homology"/>
<evidence type="ECO:0000256" key="4">
    <source>
        <dbReference type="ARBA" id="ARBA00023200"/>
    </source>
</evidence>
<dbReference type="GO" id="GO:0044423">
    <property type="term" value="C:virion component"/>
    <property type="evidence" value="ECO:0007669"/>
    <property type="project" value="UniProtKB-KW"/>
</dbReference>
<keyword evidence="4" id="KW-1035">Host cytoplasm</keyword>
<reference evidence="6" key="1">
    <citation type="submission" date="2014-03" db="EMBL/GenBank/DDBJ databases">
        <title>Protective efficacy and genomic characteristics of a duck enteritis virus attenuated by serial passage in chick embryo fibroblast.</title>
        <authorList>
            <person name="Yang C."/>
            <person name="Li Q."/>
            <person name="Li J."/>
            <person name="Liu D."/>
            <person name="Li L."/>
            <person name="Li H."/>
            <person name="Xia Y."/>
            <person name="Yang H."/>
            <person name="Yu K."/>
        </authorList>
    </citation>
    <scope>NUCLEOTIDE SEQUENCE [LARGE SCALE GENOMIC DNA]</scope>
</reference>
<gene>
    <name evidence="5" type="primary">ORF57</name>
</gene>
<evidence type="ECO:0000256" key="1">
    <source>
        <dbReference type="ARBA" id="ARBA00022580"/>
    </source>
</evidence>
<keyword evidence="3" id="KW-0946">Virion</keyword>
<dbReference type="Proteomes" id="UP000098628">
    <property type="component" value="Genome"/>
</dbReference>
<protein>
    <submittedName>
        <fullName evidence="5">UL7</fullName>
    </submittedName>
</protein>
<accession>A0A0U1YYW8</accession>
<evidence type="ECO:0000256" key="3">
    <source>
        <dbReference type="ARBA" id="ARBA00022844"/>
    </source>
</evidence>
<dbReference type="HAMAP" id="MF_04038">
    <property type="entry name" value="HSV_CEP1"/>
    <property type="match status" value="1"/>
</dbReference>
<evidence type="ECO:0000256" key="2">
    <source>
        <dbReference type="ARBA" id="ARBA00022812"/>
    </source>
</evidence>
<keyword evidence="2" id="KW-1040">Host Golgi apparatus</keyword>